<feature type="region of interest" description="Disordered" evidence="6">
    <location>
        <begin position="498"/>
        <end position="633"/>
    </location>
</feature>
<dbReference type="eggNOG" id="KOG1292">
    <property type="taxonomic scope" value="Eukaryota"/>
</dbReference>
<dbReference type="InParanoid" id="A0A1U8QAY6"/>
<dbReference type="GO" id="GO:0005886">
    <property type="term" value="C:plasma membrane"/>
    <property type="evidence" value="ECO:0000318"/>
    <property type="project" value="GO_Central"/>
</dbReference>
<accession>A0A1U8QAY6</accession>
<dbReference type="Proteomes" id="UP000189703">
    <property type="component" value="Unplaced"/>
</dbReference>
<feature type="transmembrane region" description="Helical" evidence="7">
    <location>
        <begin position="325"/>
        <end position="346"/>
    </location>
</feature>
<feature type="transmembrane region" description="Helical" evidence="7">
    <location>
        <begin position="1125"/>
        <end position="1145"/>
    </location>
</feature>
<comment type="similarity">
    <text evidence="2">Belongs to the nucleobase:cation symporter-2 (NCS2) (TC 2.A.40) family.</text>
</comment>
<name>A0A1U8QAY6_NELNU</name>
<dbReference type="AlphaFoldDB" id="A0A1U8QAY6"/>
<keyword evidence="3 7" id="KW-0812">Transmembrane</keyword>
<evidence type="ECO:0000256" key="2">
    <source>
        <dbReference type="ARBA" id="ARBA00008821"/>
    </source>
</evidence>
<feature type="compositionally biased region" description="Polar residues" evidence="6">
    <location>
        <begin position="47"/>
        <end position="59"/>
    </location>
</feature>
<keyword evidence="4 7" id="KW-1133">Transmembrane helix</keyword>
<feature type="transmembrane region" description="Helical" evidence="7">
    <location>
        <begin position="1072"/>
        <end position="1090"/>
    </location>
</feature>
<keyword evidence="8" id="KW-1185">Reference proteome</keyword>
<dbReference type="OrthoDB" id="1641903at2759"/>
<feature type="transmembrane region" description="Helical" evidence="7">
    <location>
        <begin position="931"/>
        <end position="954"/>
    </location>
</feature>
<dbReference type="PANTHER" id="PTHR11119">
    <property type="entry name" value="XANTHINE-URACIL / VITAMIN C PERMEASE FAMILY MEMBER"/>
    <property type="match status" value="1"/>
</dbReference>
<comment type="subcellular location">
    <subcellularLocation>
        <location evidence="1">Membrane</location>
        <topology evidence="1">Multi-pass membrane protein</topology>
    </subcellularLocation>
</comment>
<feature type="compositionally biased region" description="Basic and acidic residues" evidence="6">
    <location>
        <begin position="60"/>
        <end position="79"/>
    </location>
</feature>
<feature type="transmembrane region" description="Helical" evidence="7">
    <location>
        <begin position="352"/>
        <end position="371"/>
    </location>
</feature>
<feature type="transmembrane region" description="Helical" evidence="7">
    <location>
        <begin position="420"/>
        <end position="437"/>
    </location>
</feature>
<evidence type="ECO:0000256" key="3">
    <source>
        <dbReference type="ARBA" id="ARBA00022692"/>
    </source>
</evidence>
<feature type="region of interest" description="Disordered" evidence="6">
    <location>
        <begin position="447"/>
        <end position="480"/>
    </location>
</feature>
<dbReference type="GeneID" id="104611975"/>
<feature type="transmembrane region" description="Helical" evidence="7">
    <location>
        <begin position="793"/>
        <end position="813"/>
    </location>
</feature>
<evidence type="ECO:0000256" key="7">
    <source>
        <dbReference type="SAM" id="Phobius"/>
    </source>
</evidence>
<reference evidence="9" key="1">
    <citation type="submission" date="2025-08" db="UniProtKB">
        <authorList>
            <consortium name="RefSeq"/>
        </authorList>
    </citation>
    <scope>IDENTIFICATION</scope>
</reference>
<dbReference type="InterPro" id="IPR006043">
    <property type="entry name" value="NCS2"/>
</dbReference>
<dbReference type="KEGG" id="nnu:104611975"/>
<dbReference type="Pfam" id="PF00860">
    <property type="entry name" value="Xan_ur_permease"/>
    <property type="match status" value="2"/>
</dbReference>
<feature type="transmembrane region" description="Helical" evidence="7">
    <location>
        <begin position="286"/>
        <end position="304"/>
    </location>
</feature>
<dbReference type="RefSeq" id="XP_019055722.1">
    <property type="nucleotide sequence ID" value="XM_019200177.1"/>
</dbReference>
<feature type="compositionally biased region" description="Basic and acidic residues" evidence="6">
    <location>
        <begin position="30"/>
        <end position="40"/>
    </location>
</feature>
<evidence type="ECO:0000313" key="9">
    <source>
        <dbReference type="RefSeq" id="XP_019055722.1"/>
    </source>
</evidence>
<dbReference type="FunCoup" id="A0A1U8QAY6">
    <property type="interactions" value="232"/>
</dbReference>
<feature type="transmembrane region" description="Helical" evidence="7">
    <location>
        <begin position="704"/>
        <end position="722"/>
    </location>
</feature>
<evidence type="ECO:0000256" key="4">
    <source>
        <dbReference type="ARBA" id="ARBA00022989"/>
    </source>
</evidence>
<keyword evidence="5 7" id="KW-0472">Membrane</keyword>
<feature type="compositionally biased region" description="Basic and acidic residues" evidence="6">
    <location>
        <begin position="505"/>
        <end position="524"/>
    </location>
</feature>
<feature type="transmembrane region" description="Helical" evidence="7">
    <location>
        <begin position="767"/>
        <end position="786"/>
    </location>
</feature>
<feature type="transmembrane region" description="Helical" evidence="7">
    <location>
        <begin position="1014"/>
        <end position="1035"/>
    </location>
</feature>
<feature type="transmembrane region" description="Helical" evidence="7">
    <location>
        <begin position="825"/>
        <end position="845"/>
    </location>
</feature>
<sequence length="1195" mass="129838">MEGGSSSVKQEKNGVPKGPSKPKIEPFVPRTDHNPRELKSWAKRTGFNLNISGETTASVSEKDPNEKNDSAGFDLEKGLSWRGGGSSPKIEIDPILGRTRENRGAEIEPVSAPRSVLRKNESDAGSSLRNGPGGAEIEKKSSIVDPLLAPKDDYRKAGLNGNGSAHVNGDESSAVPPTAEPNKENKVEDEVGIDVFPETEEPSHRGWRGPSRMKYSLRENPGFVPLIYYGLQHYLSLAGSLIFVPLVIVPAMGGTDKDTATVISTMLLVSGITTILHSYFGSRLPLVQGSSFVYLAPALVIMNSREYRNLTENKFKHIMKELQGAIIVGAIFQSILGYSGLMSLLLRLINPIVVAPTIAAVGLAFFSYGFPQAGSCVEISIPQILLLLIFTLYLRGVSIFGHRIFRVYAVVFFSPFKPSFFILNTIFFFLFCFLEIGDSIEERASMEGGSSSVKQEKNGVPKGPSKPKIEPFVPRTDHNPRELKSWAKRTGFNLNISGETTASVSEKDPNEKNDSAGFDLEKGLSWRGGGSSPKIEIDPILGRTRENRGAEIEPVSAPRSVLRKNESDAGSSLRNGPGGAEIEKKSSIVDPLLAPKDDYRKAGLNGNGSAHVNGDESSAVPPTAEPNKENKVEDEVGIDVFPETEEPSHRGWRGPSRMKYSLRENPGFVPLIYYGLQHYLSLAGSLIFVPLVIVPAMGGTDKDTATVISTMLLVSGITTILHSYFGSRLPLVQGSSFVYLAPALVIMNSREYRNLTENKFKHIMKELQGAIIVGAIFQSILGYSGLMSLLLRLINPIVVAPTIAAVGLAFFSYGFPQAGSCVEISIPQILLLLIFTLYLRGVSIFGHRIFRVYAVPLSVTIVWAYAFFLTAGGAYDYRGCNPNIPSSNILSDACRKHAFTMKHCRTDASNAWRTADWVRVPYPFQWGIPTFHLKTSIIMIIVSLVASVDSVGTYHSASLLVNSRPPTPGVVSRGIGMEGFCSILAGLWGTGSGSTTLTENAHTIDITKVANRRAVELGAVMLILFSFMGKVGALLASIPQALAVSVLCFIWALIVALGLSTLQYGQTASFRNITIVGVSLFFSLSIPAYFQQYQPDSSFILPSYFIPYAAASNGPVHTGSKDLDFAINALLSLNMVVAFLVAFILDNTVPGTRQERGVYIWSSAEDMVNDPSLATDYSLPRKVARFFHWAKCVGA</sequence>
<feature type="transmembrane region" description="Helical" evidence="7">
    <location>
        <begin position="260"/>
        <end position="280"/>
    </location>
</feature>
<feature type="transmembrane region" description="Helical" evidence="7">
    <location>
        <begin position="729"/>
        <end position="747"/>
    </location>
</feature>
<evidence type="ECO:0000256" key="6">
    <source>
        <dbReference type="SAM" id="MobiDB-lite"/>
    </source>
</evidence>
<feature type="transmembrane region" description="Helical" evidence="7">
    <location>
        <begin position="383"/>
        <end position="400"/>
    </location>
</feature>
<feature type="region of interest" description="Disordered" evidence="6">
    <location>
        <begin position="1"/>
        <end position="190"/>
    </location>
</feature>
<evidence type="ECO:0000256" key="1">
    <source>
        <dbReference type="ARBA" id="ARBA00004141"/>
    </source>
</evidence>
<evidence type="ECO:0000256" key="5">
    <source>
        <dbReference type="ARBA" id="ARBA00023136"/>
    </source>
</evidence>
<gene>
    <name evidence="9" type="primary">LOC104611975</name>
</gene>
<evidence type="ECO:0000313" key="8">
    <source>
        <dbReference type="Proteomes" id="UP000189703"/>
    </source>
</evidence>
<feature type="transmembrane region" description="Helical" evidence="7">
    <location>
        <begin position="226"/>
        <end position="248"/>
    </location>
</feature>
<protein>
    <submittedName>
        <fullName evidence="9">Nucleobase-ascorbate transporter 11-like</fullName>
    </submittedName>
</protein>
<dbReference type="GO" id="GO:0022857">
    <property type="term" value="F:transmembrane transporter activity"/>
    <property type="evidence" value="ECO:0007669"/>
    <property type="project" value="InterPro"/>
</dbReference>
<dbReference type="STRING" id="4432.A0A1U8QAY6"/>
<feature type="transmembrane region" description="Helical" evidence="7">
    <location>
        <begin position="1041"/>
        <end position="1060"/>
    </location>
</feature>
<proteinExistence type="inferred from homology"/>
<feature type="transmembrane region" description="Helical" evidence="7">
    <location>
        <begin position="852"/>
        <end position="875"/>
    </location>
</feature>
<organism evidence="8 9">
    <name type="scientific">Nelumbo nucifera</name>
    <name type="common">Sacred lotus</name>
    <dbReference type="NCBI Taxonomy" id="4432"/>
    <lineage>
        <taxon>Eukaryota</taxon>
        <taxon>Viridiplantae</taxon>
        <taxon>Streptophyta</taxon>
        <taxon>Embryophyta</taxon>
        <taxon>Tracheophyta</taxon>
        <taxon>Spermatophyta</taxon>
        <taxon>Magnoliopsida</taxon>
        <taxon>Proteales</taxon>
        <taxon>Nelumbonaceae</taxon>
        <taxon>Nelumbo</taxon>
    </lineage>
</organism>